<keyword evidence="3" id="KW-1185">Reference proteome</keyword>
<dbReference type="PANTHER" id="PTHR35023">
    <property type="entry name" value="CHELATASE-RELATED"/>
    <property type="match status" value="1"/>
</dbReference>
<dbReference type="RefSeq" id="WP_087628723.1">
    <property type="nucleotide sequence ID" value="NZ_FCNZ02000001.1"/>
</dbReference>
<dbReference type="Pfam" id="PF13519">
    <property type="entry name" value="VWA_2"/>
    <property type="match status" value="1"/>
</dbReference>
<organism evidence="2 3">
    <name type="scientific">Caballeronia telluris</name>
    <dbReference type="NCBI Taxonomy" id="326475"/>
    <lineage>
        <taxon>Bacteria</taxon>
        <taxon>Pseudomonadati</taxon>
        <taxon>Pseudomonadota</taxon>
        <taxon>Betaproteobacteria</taxon>
        <taxon>Burkholderiales</taxon>
        <taxon>Burkholderiaceae</taxon>
        <taxon>Caballeronia</taxon>
    </lineage>
</organism>
<dbReference type="Gene3D" id="3.40.50.410">
    <property type="entry name" value="von Willebrand factor, type A domain"/>
    <property type="match status" value="1"/>
</dbReference>
<dbReference type="SUPFAM" id="SSF53300">
    <property type="entry name" value="vWA-like"/>
    <property type="match status" value="1"/>
</dbReference>
<accession>A0A158F456</accession>
<dbReference type="InterPro" id="IPR002035">
    <property type="entry name" value="VWF_A"/>
</dbReference>
<protein>
    <submittedName>
        <fullName evidence="2">Mg-chelatase subunit ChlD-like protein</fullName>
    </submittedName>
</protein>
<dbReference type="PANTHER" id="PTHR35023:SF1">
    <property type="entry name" value="MG-PROTOPORPHYRIN IX CHELATASE"/>
    <property type="match status" value="1"/>
</dbReference>
<sequence>MQTLRAKRHAPLEARHVRFRRKGGEGAALYCFVLDCSGSMLAGKRLALAKGLLVALFDRAYRERAEVALVCFGGGRAEVRRQPGAAHWWNEHWVAPIGGGGGTPLTLGVRTAANVLARASRKRPAQARWLWLLTDGRTSDTPSRPVDADRVVIVDFERDAVRLGRCASLADAWDAQYSTADDLVYGFSPYQRGV</sequence>
<dbReference type="InterPro" id="IPR052989">
    <property type="entry name" value="Mg-chelatase_DI-like"/>
</dbReference>
<evidence type="ECO:0000259" key="1">
    <source>
        <dbReference type="SMART" id="SM00327"/>
    </source>
</evidence>
<name>A0A158F456_9BURK</name>
<evidence type="ECO:0000313" key="2">
    <source>
        <dbReference type="EMBL" id="SAL14597.1"/>
    </source>
</evidence>
<feature type="domain" description="VWFA" evidence="1">
    <location>
        <begin position="27"/>
        <end position="189"/>
    </location>
</feature>
<dbReference type="AlphaFoldDB" id="A0A158F456"/>
<dbReference type="EMBL" id="FCNZ02000001">
    <property type="protein sequence ID" value="SAL14597.1"/>
    <property type="molecule type" value="Genomic_DNA"/>
</dbReference>
<comment type="caution">
    <text evidence="2">The sequence shown here is derived from an EMBL/GenBank/DDBJ whole genome shotgun (WGS) entry which is preliminary data.</text>
</comment>
<reference evidence="2" key="1">
    <citation type="submission" date="2016-01" db="EMBL/GenBank/DDBJ databases">
        <authorList>
            <person name="Peeters Charlotte."/>
        </authorList>
    </citation>
    <scope>NUCLEOTIDE SEQUENCE</scope>
    <source>
        <strain evidence="2">LMG 22936</strain>
    </source>
</reference>
<dbReference type="SMART" id="SM00327">
    <property type="entry name" value="VWA"/>
    <property type="match status" value="1"/>
</dbReference>
<dbReference type="InterPro" id="IPR036465">
    <property type="entry name" value="vWFA_dom_sf"/>
</dbReference>
<evidence type="ECO:0000313" key="3">
    <source>
        <dbReference type="Proteomes" id="UP000054717"/>
    </source>
</evidence>
<proteinExistence type="predicted"/>
<dbReference type="Proteomes" id="UP000054717">
    <property type="component" value="Unassembled WGS sequence"/>
</dbReference>
<dbReference type="STRING" id="326475.AWB66_00575"/>
<gene>
    <name evidence="2" type="ORF">AWB66_00575</name>
</gene>